<sequence>MQLNHQYPRPQSANPIARVLKCARLAGRNKIQCTPCNITPS</sequence>
<dbReference type="EMBL" id="GGEC01075011">
    <property type="protein sequence ID" value="MBX55495.1"/>
    <property type="molecule type" value="Transcribed_RNA"/>
</dbReference>
<name>A0A2P2PLE2_RHIMU</name>
<dbReference type="AlphaFoldDB" id="A0A2P2PLE2"/>
<protein>
    <submittedName>
        <fullName evidence="1">Uncharacterized protein</fullName>
    </submittedName>
</protein>
<proteinExistence type="predicted"/>
<organism evidence="1">
    <name type="scientific">Rhizophora mucronata</name>
    <name type="common">Asiatic mangrove</name>
    <dbReference type="NCBI Taxonomy" id="61149"/>
    <lineage>
        <taxon>Eukaryota</taxon>
        <taxon>Viridiplantae</taxon>
        <taxon>Streptophyta</taxon>
        <taxon>Embryophyta</taxon>
        <taxon>Tracheophyta</taxon>
        <taxon>Spermatophyta</taxon>
        <taxon>Magnoliopsida</taxon>
        <taxon>eudicotyledons</taxon>
        <taxon>Gunneridae</taxon>
        <taxon>Pentapetalae</taxon>
        <taxon>rosids</taxon>
        <taxon>fabids</taxon>
        <taxon>Malpighiales</taxon>
        <taxon>Rhizophoraceae</taxon>
        <taxon>Rhizophora</taxon>
    </lineage>
</organism>
<accession>A0A2P2PLE2</accession>
<reference evidence="1" key="1">
    <citation type="submission" date="2018-02" db="EMBL/GenBank/DDBJ databases">
        <title>Rhizophora mucronata_Transcriptome.</title>
        <authorList>
            <person name="Meera S.P."/>
            <person name="Sreeshan A."/>
            <person name="Augustine A."/>
        </authorList>
    </citation>
    <scope>NUCLEOTIDE SEQUENCE</scope>
    <source>
        <tissue evidence="1">Leaf</tissue>
    </source>
</reference>
<evidence type="ECO:0000313" key="1">
    <source>
        <dbReference type="EMBL" id="MBX55495.1"/>
    </source>
</evidence>